<reference evidence="2" key="1">
    <citation type="submission" date="2015-06" db="EMBL/GenBank/DDBJ databases">
        <authorList>
            <person name="Joergensen T."/>
        </authorList>
    </citation>
    <scope>NUCLEOTIDE SEQUENCE</scope>
    <source>
        <plasmid evidence="2">pRGFK1107</plasmid>
    </source>
</reference>
<organism evidence="2">
    <name type="scientific">uncultured prokaryote</name>
    <dbReference type="NCBI Taxonomy" id="198431"/>
    <lineage>
        <taxon>unclassified sequences</taxon>
        <taxon>environmental samples</taxon>
    </lineage>
</organism>
<keyword evidence="2" id="KW-0614">Plasmid</keyword>
<evidence type="ECO:0000256" key="1">
    <source>
        <dbReference type="SAM" id="MobiDB-lite"/>
    </source>
</evidence>
<geneLocation type="plasmid" evidence="2">
    <name>pRGFK1107</name>
</geneLocation>
<protein>
    <submittedName>
        <fullName evidence="2">Uncharacterized protein</fullName>
    </submittedName>
</protein>
<dbReference type="AlphaFoldDB" id="A0A0H5Q343"/>
<feature type="region of interest" description="Disordered" evidence="1">
    <location>
        <begin position="19"/>
        <end position="50"/>
    </location>
</feature>
<evidence type="ECO:0000313" key="2">
    <source>
        <dbReference type="EMBL" id="CRY96481.1"/>
    </source>
</evidence>
<feature type="compositionally biased region" description="Basic and acidic residues" evidence="1">
    <location>
        <begin position="27"/>
        <end position="43"/>
    </location>
</feature>
<dbReference type="EMBL" id="LN853688">
    <property type="protein sequence ID" value="CRY96481.1"/>
    <property type="molecule type" value="Genomic_DNA"/>
</dbReference>
<reference evidence="2" key="2">
    <citation type="submission" date="2015-07" db="EMBL/GenBank/DDBJ databases">
        <title>Plasmids, circular viruses and viroids from rat gut.</title>
        <authorList>
            <person name="Jorgensen T.J."/>
            <person name="Hansen M.A."/>
            <person name="Xu Z."/>
            <person name="Tabak M.A."/>
            <person name="Sorensen S.J."/>
            <person name="Hansen L.H."/>
        </authorList>
    </citation>
    <scope>NUCLEOTIDE SEQUENCE</scope>
    <source>
        <plasmid evidence="2">pRGFK1107</plasmid>
    </source>
</reference>
<accession>A0A0H5Q343</accession>
<sequence>MKKYSYEQLEAMMFKAHEDAQNGIETDLGKQVRESLESQEKEAPAPSGDV</sequence>
<proteinExistence type="predicted"/>
<name>A0A0H5Q343_9ZZZZ</name>